<dbReference type="SUPFAM" id="SSF55729">
    <property type="entry name" value="Acyl-CoA N-acyltransferases (Nat)"/>
    <property type="match status" value="1"/>
</dbReference>
<dbReference type="InterPro" id="IPR051908">
    <property type="entry name" value="Ribosomal_N-acetyltransferase"/>
</dbReference>
<evidence type="ECO:0000259" key="2">
    <source>
        <dbReference type="Pfam" id="PF13302"/>
    </source>
</evidence>
<protein>
    <recommendedName>
        <fullName evidence="2">N-acetyltransferase domain-containing protein</fullName>
    </recommendedName>
</protein>
<comment type="caution">
    <text evidence="3">The sequence shown here is derived from an EMBL/GenBank/DDBJ whole genome shotgun (WGS) entry which is preliminary data.</text>
</comment>
<proteinExistence type="predicted"/>
<dbReference type="GO" id="GO:1990189">
    <property type="term" value="F:protein N-terminal-serine acetyltransferase activity"/>
    <property type="evidence" value="ECO:0007669"/>
    <property type="project" value="TreeGrafter"/>
</dbReference>
<organism evidence="3 4">
    <name type="scientific">Pseudopithomyces chartarum</name>
    <dbReference type="NCBI Taxonomy" id="1892770"/>
    <lineage>
        <taxon>Eukaryota</taxon>
        <taxon>Fungi</taxon>
        <taxon>Dikarya</taxon>
        <taxon>Ascomycota</taxon>
        <taxon>Pezizomycotina</taxon>
        <taxon>Dothideomycetes</taxon>
        <taxon>Pleosporomycetidae</taxon>
        <taxon>Pleosporales</taxon>
        <taxon>Massarineae</taxon>
        <taxon>Didymosphaeriaceae</taxon>
        <taxon>Pseudopithomyces</taxon>
    </lineage>
</organism>
<keyword evidence="4" id="KW-1185">Reference proteome</keyword>
<dbReference type="InterPro" id="IPR000182">
    <property type="entry name" value="GNAT_dom"/>
</dbReference>
<dbReference type="Pfam" id="PF13302">
    <property type="entry name" value="Acetyltransf_3"/>
    <property type="match status" value="1"/>
</dbReference>
<dbReference type="AlphaFoldDB" id="A0AAN6RB08"/>
<dbReference type="PANTHER" id="PTHR43441">
    <property type="entry name" value="RIBOSOMAL-PROTEIN-SERINE ACETYLTRANSFERASE"/>
    <property type="match status" value="1"/>
</dbReference>
<dbReference type="InterPro" id="IPR016181">
    <property type="entry name" value="Acyl_CoA_acyltransferase"/>
</dbReference>
<evidence type="ECO:0000256" key="1">
    <source>
        <dbReference type="SAM" id="MobiDB-lite"/>
    </source>
</evidence>
<name>A0AAN6RB08_9PLEO</name>
<sequence>MSTSPPTQQLGPLVPDTPATPPSYDIQLEGHHVLIVPVDPSHADALYSQVSGPENAHLFTYLFDSPPTSLPSYRSSLAQNAQTTNPWSYTIILKSTSQPVGSISLMNMNLPNRVIEVGSILYTPALQRTPAATEVQYLLA</sequence>
<accession>A0AAN6RB08</accession>
<reference evidence="3 4" key="1">
    <citation type="submission" date="2021-02" db="EMBL/GenBank/DDBJ databases">
        <title>Genome assembly of Pseudopithomyces chartarum.</title>
        <authorList>
            <person name="Jauregui R."/>
            <person name="Singh J."/>
            <person name="Voisey C."/>
        </authorList>
    </citation>
    <scope>NUCLEOTIDE SEQUENCE [LARGE SCALE GENOMIC DNA]</scope>
    <source>
        <strain evidence="3 4">AGR01</strain>
    </source>
</reference>
<evidence type="ECO:0000313" key="4">
    <source>
        <dbReference type="Proteomes" id="UP001280581"/>
    </source>
</evidence>
<dbReference type="GO" id="GO:0008999">
    <property type="term" value="F:protein-N-terminal-alanine acetyltransferase activity"/>
    <property type="evidence" value="ECO:0007669"/>
    <property type="project" value="TreeGrafter"/>
</dbReference>
<feature type="non-terminal residue" evidence="3">
    <location>
        <position position="140"/>
    </location>
</feature>
<dbReference type="Gene3D" id="3.40.630.30">
    <property type="match status" value="1"/>
</dbReference>
<feature type="compositionally biased region" description="Polar residues" evidence="1">
    <location>
        <begin position="1"/>
        <end position="10"/>
    </location>
</feature>
<gene>
    <name evidence="3" type="ORF">GRF29_216g876695</name>
</gene>
<dbReference type="EMBL" id="WVTA01000018">
    <property type="protein sequence ID" value="KAK3197651.1"/>
    <property type="molecule type" value="Genomic_DNA"/>
</dbReference>
<feature type="region of interest" description="Disordered" evidence="1">
    <location>
        <begin position="1"/>
        <end position="20"/>
    </location>
</feature>
<feature type="domain" description="N-acetyltransferase" evidence="2">
    <location>
        <begin position="33"/>
        <end position="134"/>
    </location>
</feature>
<dbReference type="Proteomes" id="UP001280581">
    <property type="component" value="Unassembled WGS sequence"/>
</dbReference>
<evidence type="ECO:0000313" key="3">
    <source>
        <dbReference type="EMBL" id="KAK3197651.1"/>
    </source>
</evidence>
<dbReference type="PANTHER" id="PTHR43441:SF2">
    <property type="entry name" value="FAMILY ACETYLTRANSFERASE, PUTATIVE (AFU_ORTHOLOGUE AFUA_7G00850)-RELATED"/>
    <property type="match status" value="1"/>
</dbReference>